<comment type="caution">
    <text evidence="1">The sequence shown here is derived from an EMBL/GenBank/DDBJ whole genome shotgun (WGS) entry which is preliminary data.</text>
</comment>
<evidence type="ECO:0000313" key="2">
    <source>
        <dbReference type="Proteomes" id="UP001392437"/>
    </source>
</evidence>
<evidence type="ECO:0000313" key="1">
    <source>
        <dbReference type="EMBL" id="KAK8133164.1"/>
    </source>
</evidence>
<protein>
    <submittedName>
        <fullName evidence="1">Uncharacterized protein</fullName>
    </submittedName>
</protein>
<proteinExistence type="predicted"/>
<dbReference type="Proteomes" id="UP001392437">
    <property type="component" value="Unassembled WGS sequence"/>
</dbReference>
<dbReference type="AlphaFoldDB" id="A0AAW0REI3"/>
<gene>
    <name evidence="1" type="ORF">PG999_001337</name>
</gene>
<reference evidence="1 2" key="1">
    <citation type="submission" date="2023-01" db="EMBL/GenBank/DDBJ databases">
        <title>Analysis of 21 Apiospora genomes using comparative genomics revels a genus with tremendous synthesis potential of carbohydrate active enzymes and secondary metabolites.</title>
        <authorList>
            <person name="Sorensen T."/>
        </authorList>
    </citation>
    <scope>NUCLEOTIDE SEQUENCE [LARGE SCALE GENOMIC DNA]</scope>
    <source>
        <strain evidence="1 2">CBS 117206</strain>
    </source>
</reference>
<dbReference type="EMBL" id="JAQQWP010000001">
    <property type="protein sequence ID" value="KAK8133164.1"/>
    <property type="molecule type" value="Genomic_DNA"/>
</dbReference>
<name>A0AAW0REI3_9PEZI</name>
<keyword evidence="2" id="KW-1185">Reference proteome</keyword>
<sequence length="84" mass="9763">MCKVTIDVWICPVCRKAHESFDKPNSWECCDVGPTYDRSCPNFAPNLIRHYEYFCDDCKAMEGVLEEVKSAEEQEKPPETKDQK</sequence>
<organism evidence="1 2">
    <name type="scientific">Apiospora kogelbergensis</name>
    <dbReference type="NCBI Taxonomy" id="1337665"/>
    <lineage>
        <taxon>Eukaryota</taxon>
        <taxon>Fungi</taxon>
        <taxon>Dikarya</taxon>
        <taxon>Ascomycota</taxon>
        <taxon>Pezizomycotina</taxon>
        <taxon>Sordariomycetes</taxon>
        <taxon>Xylariomycetidae</taxon>
        <taxon>Amphisphaeriales</taxon>
        <taxon>Apiosporaceae</taxon>
        <taxon>Apiospora</taxon>
    </lineage>
</organism>
<accession>A0AAW0REI3</accession>